<gene>
    <name evidence="5" type="ORF">PoB_003415500</name>
</gene>
<evidence type="ECO:0000256" key="3">
    <source>
        <dbReference type="SAM" id="MobiDB-lite"/>
    </source>
</evidence>
<evidence type="ECO:0000256" key="2">
    <source>
        <dbReference type="SAM" id="Coils"/>
    </source>
</evidence>
<keyword evidence="1" id="KW-0862">Zinc</keyword>
<keyword evidence="6" id="KW-1185">Reference proteome</keyword>
<evidence type="ECO:0000259" key="4">
    <source>
        <dbReference type="PROSITE" id="PS50157"/>
    </source>
</evidence>
<dbReference type="GO" id="GO:0008270">
    <property type="term" value="F:zinc ion binding"/>
    <property type="evidence" value="ECO:0007669"/>
    <property type="project" value="UniProtKB-KW"/>
</dbReference>
<protein>
    <submittedName>
        <fullName evidence="5">Protein tapt1 homolog isoform x1</fullName>
    </submittedName>
</protein>
<keyword evidence="1" id="KW-0479">Metal-binding</keyword>
<dbReference type="PROSITE" id="PS50157">
    <property type="entry name" value="ZINC_FINGER_C2H2_2"/>
    <property type="match status" value="1"/>
</dbReference>
<dbReference type="Proteomes" id="UP000735302">
    <property type="component" value="Unassembled WGS sequence"/>
</dbReference>
<comment type="caution">
    <text evidence="5">The sequence shown here is derived from an EMBL/GenBank/DDBJ whole genome shotgun (WGS) entry which is preliminary data.</text>
</comment>
<evidence type="ECO:0000256" key="1">
    <source>
        <dbReference type="PROSITE-ProRule" id="PRU00042"/>
    </source>
</evidence>
<evidence type="ECO:0000313" key="5">
    <source>
        <dbReference type="EMBL" id="GFO07650.1"/>
    </source>
</evidence>
<feature type="compositionally biased region" description="Low complexity" evidence="3">
    <location>
        <begin position="589"/>
        <end position="600"/>
    </location>
</feature>
<feature type="region of interest" description="Disordered" evidence="3">
    <location>
        <begin position="440"/>
        <end position="473"/>
    </location>
</feature>
<reference evidence="5 6" key="1">
    <citation type="journal article" date="2021" name="Elife">
        <title>Chloroplast acquisition without the gene transfer in kleptoplastic sea slugs, Plakobranchus ocellatus.</title>
        <authorList>
            <person name="Maeda T."/>
            <person name="Takahashi S."/>
            <person name="Yoshida T."/>
            <person name="Shimamura S."/>
            <person name="Takaki Y."/>
            <person name="Nagai Y."/>
            <person name="Toyoda A."/>
            <person name="Suzuki Y."/>
            <person name="Arimoto A."/>
            <person name="Ishii H."/>
            <person name="Satoh N."/>
            <person name="Nishiyama T."/>
            <person name="Hasebe M."/>
            <person name="Maruyama T."/>
            <person name="Minagawa J."/>
            <person name="Obokata J."/>
            <person name="Shigenobu S."/>
        </authorList>
    </citation>
    <scope>NUCLEOTIDE SEQUENCE [LARGE SCALE GENOMIC DNA]</scope>
</reference>
<feature type="domain" description="C2H2-type" evidence="4">
    <location>
        <begin position="99"/>
        <end position="126"/>
    </location>
</feature>
<sequence length="613" mass="67751">MSTLAFVTHPSVRIKGTENVYTPTQCMDDRCPVKAPHLHCPLCVKTDAYQDPVILKAHYRVKHVDKGIDFAGLKILRCCDQCDIIGIIKGEKRFKGAHWHCYRCRNGFNRRDEAIKHYKTHFRNPQTTFQIQITQDLNSPPEIRAHEDHGPAMQDAFGHVHNPIQAIIRPPISQQTVQLSEPNVSVANPIRHGKTIQKIKHEPSLDKEDDSGGQEDEETIMIIQGSQLETALASHIIDSGDLSQLGKTSLDSNLSWEIRCRMEEEEKNMYKAKAEEYKIQVDLLKQRVSNLESQLAHQRQFCFHELLEVLTSEDQAQKQAASEQVAKFLEQCQAILPTGSLSLLRAASSHSLHLQSQQPDEAGDQEEHQTDKARNMSGLLPGFETGSNSCSDSLVLESNSDMQEQKQHPHHHQGSHHIANELQVICTTSEGQVIMASNMESASGVGRREQDSDLDDALDHPSSLSVQSHGEDQPEASAMFAHILGQQEQQEIEVQGVLPEMTSDPTDQGLDTGTSMDSQGDGAGLITPGCLMEVVAANGLASLGQDVAAVTSAVDAEHHHHQASGTFMMTLDNGQGLIIQHASDDAENQQESSSDESCSQSKDEPEKKRLKVS</sequence>
<dbReference type="EMBL" id="BLXT01003903">
    <property type="protein sequence ID" value="GFO07650.1"/>
    <property type="molecule type" value="Genomic_DNA"/>
</dbReference>
<evidence type="ECO:0000313" key="6">
    <source>
        <dbReference type="Proteomes" id="UP000735302"/>
    </source>
</evidence>
<dbReference type="AlphaFoldDB" id="A0AAV4ALA6"/>
<organism evidence="5 6">
    <name type="scientific">Plakobranchus ocellatus</name>
    <dbReference type="NCBI Taxonomy" id="259542"/>
    <lineage>
        <taxon>Eukaryota</taxon>
        <taxon>Metazoa</taxon>
        <taxon>Spiralia</taxon>
        <taxon>Lophotrochozoa</taxon>
        <taxon>Mollusca</taxon>
        <taxon>Gastropoda</taxon>
        <taxon>Heterobranchia</taxon>
        <taxon>Euthyneura</taxon>
        <taxon>Panpulmonata</taxon>
        <taxon>Sacoglossa</taxon>
        <taxon>Placobranchoidea</taxon>
        <taxon>Plakobranchidae</taxon>
        <taxon>Plakobranchus</taxon>
    </lineage>
</organism>
<name>A0AAV4ALA6_9GAST</name>
<dbReference type="PROSITE" id="PS00028">
    <property type="entry name" value="ZINC_FINGER_C2H2_1"/>
    <property type="match status" value="1"/>
</dbReference>
<accession>A0AAV4ALA6</accession>
<dbReference type="InterPro" id="IPR013087">
    <property type="entry name" value="Znf_C2H2_type"/>
</dbReference>
<feature type="region of interest" description="Disordered" evidence="3">
    <location>
        <begin position="351"/>
        <end position="370"/>
    </location>
</feature>
<proteinExistence type="predicted"/>
<keyword evidence="1" id="KW-0863">Zinc-finger</keyword>
<feature type="region of interest" description="Disordered" evidence="3">
    <location>
        <begin position="579"/>
        <end position="613"/>
    </location>
</feature>
<feature type="coiled-coil region" evidence="2">
    <location>
        <begin position="260"/>
        <end position="294"/>
    </location>
</feature>
<keyword evidence="2" id="KW-0175">Coiled coil</keyword>
<feature type="region of interest" description="Disordered" evidence="3">
    <location>
        <begin position="194"/>
        <end position="215"/>
    </location>
</feature>